<dbReference type="PANTHER" id="PTHR43581">
    <property type="entry name" value="ATP/GTP PHOSPHATASE"/>
    <property type="match status" value="1"/>
</dbReference>
<evidence type="ECO:0000259" key="1">
    <source>
        <dbReference type="Pfam" id="PF13304"/>
    </source>
</evidence>
<dbReference type="InterPro" id="IPR034139">
    <property type="entry name" value="TOPRIM_OLD"/>
</dbReference>
<accession>A0A2T3KU71</accession>
<name>A0A2T3KU71_PHOLD</name>
<dbReference type="Pfam" id="PF13304">
    <property type="entry name" value="AAA_21"/>
    <property type="match status" value="1"/>
</dbReference>
<sequence length="458" mass="51202">MALEKIEILGYRGFSVKTEVHFAIPNGQEGSGLSIITGANNSGKSSIIECLKARGGYQPPSFTVGRRNSETDSVEINFFLNGRVEKIRSVQKGSSETERLGVEQSDSIYVLPSRRAFAPFFGRSDGFTRETYLQNEELQAQRSSTMNNFQYRLFNTLKNQAAFNEVLHKVLPSKPEWSIDQSDEGNYFLKFYNGKHAHSSDGLGEGIVSIFSIVDSLYDSQPGDTIVIDEPELSLHPTLQKRVFRLLKEYSKDRQIIISTHSPYFVDMKSLTNGAALVRVANVGSGSKVWQLSSVGREILTKLSAGNIYNPHTFGLDAKELFFLEDNVVVVEGQEDVLLLPIVAEQLDMEINASFFGWGAGGASNIEHICELLLELGFDRVSGILDGDKAKLVPELKAKFPNYHFVHIAADDIRTKKARKASDAVDGLLDAKRELKEEYKEPTKHLFHELNAYMKELF</sequence>
<evidence type="ECO:0000259" key="2">
    <source>
        <dbReference type="Pfam" id="PF20469"/>
    </source>
</evidence>
<gene>
    <name evidence="3" type="ORF">C0W93_12580</name>
</gene>
<dbReference type="Gene3D" id="3.40.50.300">
    <property type="entry name" value="P-loop containing nucleotide triphosphate hydrolases"/>
    <property type="match status" value="1"/>
</dbReference>
<feature type="domain" description="OLD protein-like TOPRIM" evidence="2">
    <location>
        <begin position="323"/>
        <end position="388"/>
    </location>
</feature>
<reference evidence="3 4" key="1">
    <citation type="submission" date="2018-03" db="EMBL/GenBank/DDBJ databases">
        <title>Whole genome sequencing of Histamine producing bacteria.</title>
        <authorList>
            <person name="Butler K."/>
        </authorList>
    </citation>
    <scope>NUCLEOTIDE SEQUENCE [LARGE SCALE GENOMIC DNA]</scope>
    <source>
        <strain evidence="3 4">Res.4.1</strain>
    </source>
</reference>
<dbReference type="PANTHER" id="PTHR43581:SF4">
    <property type="entry name" value="ATP_GTP PHOSPHATASE"/>
    <property type="match status" value="1"/>
</dbReference>
<evidence type="ECO:0000313" key="4">
    <source>
        <dbReference type="Proteomes" id="UP000240530"/>
    </source>
</evidence>
<dbReference type="RefSeq" id="WP_107185290.1">
    <property type="nucleotide sequence ID" value="NZ_JAWQGC010000001.1"/>
</dbReference>
<dbReference type="InterPro" id="IPR051396">
    <property type="entry name" value="Bact_Antivir_Def_Nuclease"/>
</dbReference>
<protein>
    <submittedName>
        <fullName evidence="3">Uncharacterized protein</fullName>
    </submittedName>
</protein>
<dbReference type="Pfam" id="PF20469">
    <property type="entry name" value="OLD-like_TOPRIM"/>
    <property type="match status" value="1"/>
</dbReference>
<organism evidence="3 4">
    <name type="scientific">Photobacterium leiognathi subsp. mandapamensis</name>
    <name type="common">Photobacterium mandapamensis</name>
    <dbReference type="NCBI Taxonomy" id="48408"/>
    <lineage>
        <taxon>Bacteria</taxon>
        <taxon>Pseudomonadati</taxon>
        <taxon>Pseudomonadota</taxon>
        <taxon>Gammaproteobacteria</taxon>
        <taxon>Vibrionales</taxon>
        <taxon>Vibrionaceae</taxon>
        <taxon>Photobacterium</taxon>
    </lineage>
</organism>
<dbReference type="Proteomes" id="UP000240530">
    <property type="component" value="Unassembled WGS sequence"/>
</dbReference>
<comment type="caution">
    <text evidence="3">The sequence shown here is derived from an EMBL/GenBank/DDBJ whole genome shotgun (WGS) entry which is preliminary data.</text>
</comment>
<dbReference type="GO" id="GO:0016887">
    <property type="term" value="F:ATP hydrolysis activity"/>
    <property type="evidence" value="ECO:0007669"/>
    <property type="project" value="InterPro"/>
</dbReference>
<proteinExistence type="predicted"/>
<dbReference type="InterPro" id="IPR003959">
    <property type="entry name" value="ATPase_AAA_core"/>
</dbReference>
<evidence type="ECO:0000313" key="3">
    <source>
        <dbReference type="EMBL" id="PSV10288.1"/>
    </source>
</evidence>
<dbReference type="SUPFAM" id="SSF52540">
    <property type="entry name" value="P-loop containing nucleoside triphosphate hydrolases"/>
    <property type="match status" value="1"/>
</dbReference>
<feature type="domain" description="ATPase AAA-type core" evidence="1">
    <location>
        <begin position="34"/>
        <end position="267"/>
    </location>
</feature>
<dbReference type="InterPro" id="IPR027417">
    <property type="entry name" value="P-loop_NTPase"/>
</dbReference>
<dbReference type="AlphaFoldDB" id="A0A2T3KU71"/>
<dbReference type="EMBL" id="PYNS01000013">
    <property type="protein sequence ID" value="PSV10288.1"/>
    <property type="molecule type" value="Genomic_DNA"/>
</dbReference>
<dbReference type="GO" id="GO:0005524">
    <property type="term" value="F:ATP binding"/>
    <property type="evidence" value="ECO:0007669"/>
    <property type="project" value="InterPro"/>
</dbReference>